<name>A0A6J6UBG9_9ZZZZ</name>
<reference evidence="1" key="1">
    <citation type="submission" date="2020-05" db="EMBL/GenBank/DDBJ databases">
        <authorList>
            <person name="Chiriac C."/>
            <person name="Salcher M."/>
            <person name="Ghai R."/>
            <person name="Kavagutti S V."/>
        </authorList>
    </citation>
    <scope>NUCLEOTIDE SEQUENCE</scope>
</reference>
<proteinExistence type="predicted"/>
<evidence type="ECO:0000313" key="1">
    <source>
        <dbReference type="EMBL" id="CAB4755993.1"/>
    </source>
</evidence>
<sequence>MGFFNDLFGNPKGKKAQREVDRLHEEWSEDVATLAKLKEAFIAVQDGEDAESHNMITKQGEYVIWAGIGQFHEAGRTAGQYVGSSQGFSIPVVAGIRYRVGAQRGTFIPGEEIQVYKDTGQVYLTTDRLVFNGLTNTAEWKFDKWIGAGASPDGGDFIFHVSNRKKSSGILFEKDVGEEFNRFLAFALIHVSDGLERVMKEIKGLEERIPTEEPKLQNQIEAPKAS</sequence>
<accession>A0A6J6UBG9</accession>
<dbReference type="AlphaFoldDB" id="A0A6J6UBG9"/>
<dbReference type="EMBL" id="CAEZZG010000010">
    <property type="protein sequence ID" value="CAB4755993.1"/>
    <property type="molecule type" value="Genomic_DNA"/>
</dbReference>
<gene>
    <name evidence="1" type="ORF">UFOPK2844_00754</name>
</gene>
<protein>
    <submittedName>
        <fullName evidence="1">Unannotated protein</fullName>
    </submittedName>
</protein>
<organism evidence="1">
    <name type="scientific">freshwater metagenome</name>
    <dbReference type="NCBI Taxonomy" id="449393"/>
    <lineage>
        <taxon>unclassified sequences</taxon>
        <taxon>metagenomes</taxon>
        <taxon>ecological metagenomes</taxon>
    </lineage>
</organism>